<comment type="catalytic activity">
    <reaction evidence="1">
        <text>Hydrolysis of (1-&gt;3)-beta-D-glucosidic linkages in (1-&gt;3)-beta-D-glucans.</text>
        <dbReference type="EC" id="3.2.1.39"/>
    </reaction>
</comment>
<evidence type="ECO:0000256" key="14">
    <source>
        <dbReference type="ARBA" id="ARBA00023180"/>
    </source>
</evidence>
<dbReference type="GO" id="GO:0042973">
    <property type="term" value="F:glucan endo-1,3-beta-D-glucosidase activity"/>
    <property type="evidence" value="ECO:0007669"/>
    <property type="project" value="UniProtKB-EC"/>
</dbReference>
<dbReference type="PANTHER" id="PTHR16631:SF13">
    <property type="entry name" value="GLUCAN ENDO-1,3-BETA-GLUCOSIDASE EGLC-RELATED"/>
    <property type="match status" value="1"/>
</dbReference>
<dbReference type="STRING" id="1209926.A0A1G4AXU3"/>
<reference evidence="24 25" key="1">
    <citation type="submission" date="2016-09" db="EMBL/GenBank/DDBJ databases">
        <authorList>
            <person name="Capua I."/>
            <person name="De Benedictis P."/>
            <person name="Joannis T."/>
            <person name="Lombin L.H."/>
            <person name="Cattoli G."/>
        </authorList>
    </citation>
    <scope>NUCLEOTIDE SEQUENCE [LARGE SCALE GENOMIC DNA]</scope>
    <source>
        <strain evidence="24 25">IMI 309357</strain>
    </source>
</reference>
<comment type="function">
    <text evidence="19">Glucanases play a role in cell expansion during growth, in cell-cell fusion during mating, and in spore release during sporulation. This enzyme may be involved in beta-glucan degradation and also function biosynthetically as a transglycosylase.</text>
</comment>
<evidence type="ECO:0000256" key="11">
    <source>
        <dbReference type="ARBA" id="ARBA00022729"/>
    </source>
</evidence>
<keyword evidence="10" id="KW-0336">GPI-anchor</keyword>
<dbReference type="Proteomes" id="UP000176998">
    <property type="component" value="Unassembled WGS sequence"/>
</dbReference>
<keyword evidence="9" id="KW-0964">Secreted</keyword>
<feature type="compositionally biased region" description="Gly residues" evidence="23">
    <location>
        <begin position="344"/>
        <end position="353"/>
    </location>
</feature>
<feature type="compositionally biased region" description="Low complexity" evidence="23">
    <location>
        <begin position="354"/>
        <end position="377"/>
    </location>
</feature>
<evidence type="ECO:0000256" key="4">
    <source>
        <dbReference type="ARBA" id="ARBA00008773"/>
    </source>
</evidence>
<evidence type="ECO:0000256" key="8">
    <source>
        <dbReference type="ARBA" id="ARBA00022512"/>
    </source>
</evidence>
<keyword evidence="7" id="KW-1003">Cell membrane</keyword>
<comment type="caution">
    <text evidence="24">The sequence shown here is derived from an EMBL/GenBank/DDBJ whole genome shotgun (WGS) entry which is preliminary data.</text>
</comment>
<evidence type="ECO:0000256" key="19">
    <source>
        <dbReference type="ARBA" id="ARBA00025152"/>
    </source>
</evidence>
<dbReference type="FunFam" id="3.20.20.80:FF:000233">
    <property type="entry name" value="Probable glucan endo-1,3-beta-glucosidase eglC"/>
    <property type="match status" value="1"/>
</dbReference>
<evidence type="ECO:0000256" key="6">
    <source>
        <dbReference type="ARBA" id="ARBA00019762"/>
    </source>
</evidence>
<dbReference type="PANTHER" id="PTHR16631">
    <property type="entry name" value="GLUCAN 1,3-BETA-GLUCOSIDASE"/>
    <property type="match status" value="1"/>
</dbReference>
<dbReference type="InterPro" id="IPR017853">
    <property type="entry name" value="GH"/>
</dbReference>
<sequence>MRASLSLAAIYTAATASAFQGFNYGSTFTDGKAKTQADFESEFKAAASLEGTNGAFTSARLYTMVQAGSTNDPISAIPAAISTKTTLLLGLWASAGDATFANELEALKKTVSQYGSQLKGLLAGIAVGSEDFYRRSPTGIANGEFSGADPNTIVKYFEQVREVIENSPLANTTLGHIDTWTAWVDVSNKAVIDACDWVGMDAYAYFEKTTPNSISDSKERWADALRATQNAAGGKPVWVTETGWPVSGKTVGAAVPSLENAKKYWDDVGCPLFGKTNVWWYTFQDSSPTTPNPSFGVIGSTLTTKPLYDLSCDNASSGSSSSASASSTSTASASASTAVPTNGSGSGGSGGGSANLTGSLSPSASPSSGTGRPGTNGNVSSPTTTPKIVPGSSAATTSFSIVILAGAVVLAML</sequence>
<dbReference type="GO" id="GO:0005886">
    <property type="term" value="C:plasma membrane"/>
    <property type="evidence" value="ECO:0007669"/>
    <property type="project" value="UniProtKB-SubCell"/>
</dbReference>
<comment type="subcellular location">
    <subcellularLocation>
        <location evidence="3">Cell membrane</location>
        <topology evidence="3">Lipid-anchor</topology>
        <topology evidence="3">GPI-anchor</topology>
    </subcellularLocation>
    <subcellularLocation>
        <location evidence="2">Secreted</location>
        <location evidence="2">Cell wall</location>
    </subcellularLocation>
</comment>
<dbReference type="GO" id="GO:0000272">
    <property type="term" value="P:polysaccharide catabolic process"/>
    <property type="evidence" value="ECO:0007669"/>
    <property type="project" value="UniProtKB-KW"/>
</dbReference>
<dbReference type="GO" id="GO:0098552">
    <property type="term" value="C:side of membrane"/>
    <property type="evidence" value="ECO:0007669"/>
    <property type="project" value="UniProtKB-KW"/>
</dbReference>
<keyword evidence="12" id="KW-0378">Hydrolase</keyword>
<comment type="similarity">
    <text evidence="4 22">Belongs to the glycosyl hydrolase 17 family.</text>
</comment>
<evidence type="ECO:0000256" key="10">
    <source>
        <dbReference type="ARBA" id="ARBA00022622"/>
    </source>
</evidence>
<evidence type="ECO:0000256" key="16">
    <source>
        <dbReference type="ARBA" id="ARBA00023288"/>
    </source>
</evidence>
<feature type="region of interest" description="Disordered" evidence="23">
    <location>
        <begin position="334"/>
        <end position="391"/>
    </location>
</feature>
<dbReference type="Pfam" id="PF00332">
    <property type="entry name" value="Glyco_hydro_17"/>
    <property type="match status" value="1"/>
</dbReference>
<keyword evidence="16" id="KW-0449">Lipoprotein</keyword>
<dbReference type="InterPro" id="IPR050732">
    <property type="entry name" value="Beta-glucan_modifiers"/>
</dbReference>
<keyword evidence="13" id="KW-0472">Membrane</keyword>
<dbReference type="RefSeq" id="XP_022471121.1">
    <property type="nucleotide sequence ID" value="XM_022622371.1"/>
</dbReference>
<keyword evidence="17" id="KW-0961">Cell wall biogenesis/degradation</keyword>
<name>A0A1G4AXU3_9PEZI</name>
<evidence type="ECO:0000256" key="7">
    <source>
        <dbReference type="ARBA" id="ARBA00022475"/>
    </source>
</evidence>
<evidence type="ECO:0000256" key="12">
    <source>
        <dbReference type="ARBA" id="ARBA00022801"/>
    </source>
</evidence>
<gene>
    <name evidence="24" type="ORF">CORC01_10744</name>
</gene>
<evidence type="ECO:0000256" key="17">
    <source>
        <dbReference type="ARBA" id="ARBA00023316"/>
    </source>
</evidence>
<evidence type="ECO:0000256" key="22">
    <source>
        <dbReference type="RuleBase" id="RU004335"/>
    </source>
</evidence>
<keyword evidence="15" id="KW-0119">Carbohydrate metabolism</keyword>
<dbReference type="EMBL" id="MJBS01000109">
    <property type="protein sequence ID" value="OHE93957.1"/>
    <property type="molecule type" value="Genomic_DNA"/>
</dbReference>
<evidence type="ECO:0000256" key="21">
    <source>
        <dbReference type="ARBA" id="ARBA00032906"/>
    </source>
</evidence>
<feature type="compositionally biased region" description="Low complexity" evidence="23">
    <location>
        <begin position="334"/>
        <end position="343"/>
    </location>
</feature>
<keyword evidence="18" id="KW-0624">Polysaccharide degradation</keyword>
<dbReference type="Gene3D" id="3.20.20.80">
    <property type="entry name" value="Glycosidases"/>
    <property type="match status" value="1"/>
</dbReference>
<evidence type="ECO:0000256" key="2">
    <source>
        <dbReference type="ARBA" id="ARBA00004191"/>
    </source>
</evidence>
<evidence type="ECO:0000256" key="13">
    <source>
        <dbReference type="ARBA" id="ARBA00023136"/>
    </source>
</evidence>
<proteinExistence type="inferred from homology"/>
<evidence type="ECO:0000256" key="1">
    <source>
        <dbReference type="ARBA" id="ARBA00000382"/>
    </source>
</evidence>
<dbReference type="EC" id="3.2.1.39" evidence="5"/>
<evidence type="ECO:0000256" key="3">
    <source>
        <dbReference type="ARBA" id="ARBA00004609"/>
    </source>
</evidence>
<evidence type="ECO:0000256" key="9">
    <source>
        <dbReference type="ARBA" id="ARBA00022525"/>
    </source>
</evidence>
<evidence type="ECO:0000256" key="15">
    <source>
        <dbReference type="ARBA" id="ARBA00023277"/>
    </source>
</evidence>
<dbReference type="OrthoDB" id="77201at2759"/>
<dbReference type="AlphaFoldDB" id="A0A1G4AXU3"/>
<accession>A0A1G4AXU3</accession>
<dbReference type="SUPFAM" id="SSF51445">
    <property type="entry name" value="(Trans)glycosidases"/>
    <property type="match status" value="1"/>
</dbReference>
<evidence type="ECO:0000256" key="23">
    <source>
        <dbReference type="SAM" id="MobiDB-lite"/>
    </source>
</evidence>
<dbReference type="GO" id="GO:0071555">
    <property type="term" value="P:cell wall organization"/>
    <property type="evidence" value="ECO:0007669"/>
    <property type="project" value="UniProtKB-KW"/>
</dbReference>
<evidence type="ECO:0000256" key="5">
    <source>
        <dbReference type="ARBA" id="ARBA00012780"/>
    </source>
</evidence>
<evidence type="ECO:0000313" key="25">
    <source>
        <dbReference type="Proteomes" id="UP000176998"/>
    </source>
</evidence>
<protein>
    <recommendedName>
        <fullName evidence="6">Probable glucan endo-1,3-beta-glucosidase eglC</fullName>
        <ecNumber evidence="5">3.2.1.39</ecNumber>
    </recommendedName>
    <alternativeName>
        <fullName evidence="20">Endo-1,3-beta-glucanase eglC</fullName>
    </alternativeName>
    <alternativeName>
        <fullName evidence="21">Laminarinase eglC</fullName>
    </alternativeName>
</protein>
<organism evidence="24 25">
    <name type="scientific">Colletotrichum orchidophilum</name>
    <dbReference type="NCBI Taxonomy" id="1209926"/>
    <lineage>
        <taxon>Eukaryota</taxon>
        <taxon>Fungi</taxon>
        <taxon>Dikarya</taxon>
        <taxon>Ascomycota</taxon>
        <taxon>Pezizomycotina</taxon>
        <taxon>Sordariomycetes</taxon>
        <taxon>Hypocreomycetidae</taxon>
        <taxon>Glomerellales</taxon>
        <taxon>Glomerellaceae</taxon>
        <taxon>Colletotrichum</taxon>
    </lineage>
</organism>
<keyword evidence="25" id="KW-1185">Reference proteome</keyword>
<dbReference type="GO" id="GO:0005576">
    <property type="term" value="C:extracellular region"/>
    <property type="evidence" value="ECO:0007669"/>
    <property type="project" value="TreeGrafter"/>
</dbReference>
<keyword evidence="8" id="KW-0134">Cell wall</keyword>
<evidence type="ECO:0000256" key="20">
    <source>
        <dbReference type="ARBA" id="ARBA00032134"/>
    </source>
</evidence>
<evidence type="ECO:0000256" key="18">
    <source>
        <dbReference type="ARBA" id="ARBA00023326"/>
    </source>
</evidence>
<dbReference type="GO" id="GO:0009986">
    <property type="term" value="C:cell surface"/>
    <property type="evidence" value="ECO:0007669"/>
    <property type="project" value="TreeGrafter"/>
</dbReference>
<dbReference type="GeneID" id="34563881"/>
<keyword evidence="14" id="KW-0325">Glycoprotein</keyword>
<dbReference type="GO" id="GO:0009277">
    <property type="term" value="C:fungal-type cell wall"/>
    <property type="evidence" value="ECO:0007669"/>
    <property type="project" value="TreeGrafter"/>
</dbReference>
<keyword evidence="11" id="KW-0732">Signal</keyword>
<dbReference type="InterPro" id="IPR000490">
    <property type="entry name" value="Glyco_hydro_17"/>
</dbReference>
<evidence type="ECO:0000313" key="24">
    <source>
        <dbReference type="EMBL" id="OHE93957.1"/>
    </source>
</evidence>